<protein>
    <submittedName>
        <fullName evidence="4">Purine catabolism regulatory protein</fullName>
    </submittedName>
</protein>
<dbReference type="EMBL" id="WEGH01000004">
    <property type="protein sequence ID" value="MQY08395.1"/>
    <property type="molecule type" value="Genomic_DNA"/>
</dbReference>
<feature type="domain" description="Purine catabolism PurC-like" evidence="2">
    <location>
        <begin position="17"/>
        <end position="138"/>
    </location>
</feature>
<gene>
    <name evidence="4" type="primary">pucR_3</name>
    <name evidence="4" type="ORF">ACRB68_65020</name>
</gene>
<dbReference type="Pfam" id="PF07905">
    <property type="entry name" value="PucR"/>
    <property type="match status" value="1"/>
</dbReference>
<evidence type="ECO:0000259" key="3">
    <source>
        <dbReference type="Pfam" id="PF13556"/>
    </source>
</evidence>
<reference evidence="4 5" key="1">
    <citation type="submission" date="2019-10" db="EMBL/GenBank/DDBJ databases">
        <title>Actinomadura rubteroloni sp. nov. and Actinomadura macrotermitis sp. nov., isolated from the gut of fungus growing-termite Macrotermes natalensis.</title>
        <authorList>
            <person name="Benndorf R."/>
            <person name="Martin K."/>
            <person name="Kuefner M."/>
            <person name="De Beer W."/>
            <person name="Kaster A.-K."/>
            <person name="Vollmers J."/>
            <person name="Poulsen M."/>
            <person name="Beemelmanns C."/>
        </authorList>
    </citation>
    <scope>NUCLEOTIDE SEQUENCE [LARGE SCALE GENOMIC DNA]</scope>
    <source>
        <strain evidence="4 5">RB68</strain>
    </source>
</reference>
<dbReference type="Gene3D" id="1.10.10.2840">
    <property type="entry name" value="PucR C-terminal helix-turn-helix domain"/>
    <property type="match status" value="1"/>
</dbReference>
<dbReference type="InterPro" id="IPR042070">
    <property type="entry name" value="PucR_C-HTH_sf"/>
</dbReference>
<dbReference type="Pfam" id="PF13556">
    <property type="entry name" value="HTH_30"/>
    <property type="match status" value="1"/>
</dbReference>
<evidence type="ECO:0000313" key="4">
    <source>
        <dbReference type="EMBL" id="MQY08395.1"/>
    </source>
</evidence>
<proteinExistence type="predicted"/>
<dbReference type="InterPro" id="IPR025736">
    <property type="entry name" value="PucR_C-HTH_dom"/>
</dbReference>
<dbReference type="PANTHER" id="PTHR33744:SF1">
    <property type="entry name" value="DNA-BINDING TRANSCRIPTIONAL ACTIVATOR ADER"/>
    <property type="match status" value="1"/>
</dbReference>
<accession>A0A7K0C4N4</accession>
<comment type="caution">
    <text evidence="4">The sequence shown here is derived from an EMBL/GenBank/DDBJ whole genome shotgun (WGS) entry which is preliminary data.</text>
</comment>
<dbReference type="AlphaFoldDB" id="A0A7K0C4N4"/>
<dbReference type="InterPro" id="IPR051448">
    <property type="entry name" value="CdaR-like_regulators"/>
</dbReference>
<evidence type="ECO:0000313" key="5">
    <source>
        <dbReference type="Proteomes" id="UP000487268"/>
    </source>
</evidence>
<keyword evidence="5" id="KW-1185">Reference proteome</keyword>
<dbReference type="InterPro" id="IPR012914">
    <property type="entry name" value="PucR_dom"/>
</dbReference>
<feature type="region of interest" description="Disordered" evidence="1">
    <location>
        <begin position="541"/>
        <end position="568"/>
    </location>
</feature>
<feature type="domain" description="PucR C-terminal helix-turn-helix" evidence="3">
    <location>
        <begin position="479"/>
        <end position="536"/>
    </location>
</feature>
<dbReference type="Proteomes" id="UP000487268">
    <property type="component" value="Unassembled WGS sequence"/>
</dbReference>
<dbReference type="OrthoDB" id="2973014at2"/>
<dbReference type="PANTHER" id="PTHR33744">
    <property type="entry name" value="CARBOHYDRATE DIACID REGULATOR"/>
    <property type="match status" value="1"/>
</dbReference>
<name>A0A7K0C4N4_9ACTN</name>
<sequence length="568" mass="59626">MEGSLVTGPPAEISVRDALELPALRHGLPEVVAGADGLDRPIRWVHAGEVPNMAQLLRGGELLLTTGMGVGTRRAEQRRFVGELADRGIAALVVELGVRFPVLPDALVDAARGRGLPLVQLHRQVPFVAVTEAVHTAIVNGHYRLLRSAEEIARRFSEALLAGEGVPAVLRLLAGHTGNPVVVENAEGRVLAYAGGADHDRPEPSSSALAVWEAAARRACGPALRIPVPMGSPDRLGHLVVVPVDSALTPLHRIVADRAASLIALAMLRSRQEEELAAHGHSDFLDDLASGRIPADEAAGRARVLGFAARALLVPAVVRLPPDDGLVAGDPRPGGAPWRTAGRAIGAELAGLGLPVMVGSSPPAGRLLVLAGVPDRGRRTATADRIAAAAQAGAARAGLTGRPLVIVGQVQTWATAAAGLRHAAEVAVAAAGLAPRPWHDARTLDVELLLWLQREHGSLAGFVRRNLGPLLGPAHRQALGTLEAYCRHGGRKAEAARELQINRQTLYARLARIRRLLDVDLADHEAILTLSLALRARRHLPQEGGDPGLSTGDRSAGTGPARPQGWEA</sequence>
<dbReference type="RefSeq" id="WP_153539147.1">
    <property type="nucleotide sequence ID" value="NZ_WEGH01000004.1"/>
</dbReference>
<evidence type="ECO:0000259" key="2">
    <source>
        <dbReference type="Pfam" id="PF07905"/>
    </source>
</evidence>
<evidence type="ECO:0000256" key="1">
    <source>
        <dbReference type="SAM" id="MobiDB-lite"/>
    </source>
</evidence>
<organism evidence="4 5">
    <name type="scientific">Actinomadura macrotermitis</name>
    <dbReference type="NCBI Taxonomy" id="2585200"/>
    <lineage>
        <taxon>Bacteria</taxon>
        <taxon>Bacillati</taxon>
        <taxon>Actinomycetota</taxon>
        <taxon>Actinomycetes</taxon>
        <taxon>Streptosporangiales</taxon>
        <taxon>Thermomonosporaceae</taxon>
        <taxon>Actinomadura</taxon>
    </lineage>
</organism>